<organism evidence="3 4">
    <name type="scientific">Agitococcus lubricus</name>
    <dbReference type="NCBI Taxonomy" id="1077255"/>
    <lineage>
        <taxon>Bacteria</taxon>
        <taxon>Pseudomonadati</taxon>
        <taxon>Pseudomonadota</taxon>
        <taxon>Gammaproteobacteria</taxon>
        <taxon>Moraxellales</taxon>
        <taxon>Moraxellaceae</taxon>
        <taxon>Agitococcus</taxon>
    </lineage>
</organism>
<dbReference type="Proteomes" id="UP000244223">
    <property type="component" value="Unassembled WGS sequence"/>
</dbReference>
<dbReference type="PROSITE" id="PS51648">
    <property type="entry name" value="YCGL"/>
    <property type="match status" value="1"/>
</dbReference>
<dbReference type="EMBL" id="QAON01000012">
    <property type="protein sequence ID" value="PTQ88451.1"/>
    <property type="molecule type" value="Genomic_DNA"/>
</dbReference>
<dbReference type="AlphaFoldDB" id="A0A2T5IWX8"/>
<feature type="domain" description="YcgL" evidence="2">
    <location>
        <begin position="6"/>
        <end position="90"/>
    </location>
</feature>
<proteinExistence type="inferred from homology"/>
<sequence length="98" mass="11352">MSQKPEVCNIYKSLKKDEMYLYVRKAEGFSRVPPVLLSMFGTPKLFGTLLLTPEKKLARADVALVLSDIAEKGFYLQMPPPREDYMLDLYRPDESKYQ</sequence>
<dbReference type="PANTHER" id="PTHR38109">
    <property type="entry name" value="PROTEIN YCGL"/>
    <property type="match status" value="1"/>
</dbReference>
<name>A0A2T5IWX8_9GAMM</name>
<comment type="caution">
    <text evidence="3">The sequence shown here is derived from an EMBL/GenBank/DDBJ whole genome shotgun (WGS) entry which is preliminary data.</text>
</comment>
<dbReference type="Gene3D" id="3.10.510.20">
    <property type="entry name" value="YcgL domain"/>
    <property type="match status" value="1"/>
</dbReference>
<keyword evidence="4" id="KW-1185">Reference proteome</keyword>
<dbReference type="PANTHER" id="PTHR38109:SF1">
    <property type="entry name" value="PROTEIN YCGL"/>
    <property type="match status" value="1"/>
</dbReference>
<dbReference type="InterPro" id="IPR038068">
    <property type="entry name" value="YcgL-like_sf"/>
</dbReference>
<dbReference type="OrthoDB" id="7062382at2"/>
<dbReference type="HAMAP" id="MF_01866">
    <property type="entry name" value="UPF0745"/>
    <property type="match status" value="1"/>
</dbReference>
<evidence type="ECO:0000313" key="3">
    <source>
        <dbReference type="EMBL" id="PTQ88451.1"/>
    </source>
</evidence>
<reference evidence="3 4" key="1">
    <citation type="submission" date="2018-04" db="EMBL/GenBank/DDBJ databases">
        <title>Genomic Encyclopedia of Archaeal and Bacterial Type Strains, Phase II (KMG-II): from individual species to whole genera.</title>
        <authorList>
            <person name="Goeker M."/>
        </authorList>
    </citation>
    <scope>NUCLEOTIDE SEQUENCE [LARGE SCALE GENOMIC DNA]</scope>
    <source>
        <strain evidence="3 4">DSM 5822</strain>
    </source>
</reference>
<dbReference type="Pfam" id="PF05166">
    <property type="entry name" value="YcgL"/>
    <property type="match status" value="1"/>
</dbReference>
<accession>A0A2T5IWX8</accession>
<dbReference type="InterPro" id="IPR027354">
    <property type="entry name" value="YcgL_dom"/>
</dbReference>
<dbReference type="SUPFAM" id="SSF160191">
    <property type="entry name" value="YcgL-like"/>
    <property type="match status" value="1"/>
</dbReference>
<gene>
    <name evidence="3" type="ORF">C8N29_11297</name>
</gene>
<dbReference type="RefSeq" id="WP_107866329.1">
    <property type="nucleotide sequence ID" value="NZ_QAON01000012.1"/>
</dbReference>
<evidence type="ECO:0000259" key="2">
    <source>
        <dbReference type="PROSITE" id="PS51648"/>
    </source>
</evidence>
<evidence type="ECO:0000256" key="1">
    <source>
        <dbReference type="HAMAP-Rule" id="MF_01866"/>
    </source>
</evidence>
<protein>
    <recommendedName>
        <fullName evidence="1">YcgL domain-containing protein C8N29_11297</fullName>
    </recommendedName>
</protein>
<evidence type="ECO:0000313" key="4">
    <source>
        <dbReference type="Proteomes" id="UP000244223"/>
    </source>
</evidence>